<protein>
    <recommendedName>
        <fullName evidence="1">Helicase-associated domain-containing protein</fullName>
    </recommendedName>
</protein>
<reference evidence="2" key="1">
    <citation type="submission" date="2021-01" db="EMBL/GenBank/DDBJ databases">
        <authorList>
            <person name="Corre E."/>
            <person name="Pelletier E."/>
            <person name="Niang G."/>
            <person name="Scheremetjew M."/>
            <person name="Finn R."/>
            <person name="Kale V."/>
            <person name="Holt S."/>
            <person name="Cochrane G."/>
            <person name="Meng A."/>
            <person name="Brown T."/>
            <person name="Cohen L."/>
        </authorList>
    </citation>
    <scope>NUCLEOTIDE SEQUENCE</scope>
    <source>
        <strain evidence="2">CCMP2877</strain>
    </source>
</reference>
<evidence type="ECO:0000313" key="2">
    <source>
        <dbReference type="EMBL" id="CAD9248542.1"/>
    </source>
</evidence>
<proteinExistence type="predicted"/>
<dbReference type="EMBL" id="HBGJ01011051">
    <property type="protein sequence ID" value="CAD9248542.1"/>
    <property type="molecule type" value="Transcribed_RNA"/>
</dbReference>
<gene>
    <name evidence="2" type="ORF">PPAR1163_LOCUS6901</name>
</gene>
<dbReference type="InterPro" id="IPR005114">
    <property type="entry name" value="Helicase_assoc"/>
</dbReference>
<sequence>MADAAAESMGGAVLIAAADDAAAAPGKSQLWAKLRTKHRNDSAKKRRGLHKAGSIAWGKLVDDPNMKAPAAWNDRFQVLLEYKKKYGHCDVPADFSVQWLASWVAQNRTDYDLFVRGDPRTPMTEGQVKQLTEAGFDWEGLAPLHFASGGVAIQFTPNGWEHAGADARGLADAKAKLEKQDAHVRTLVTQLKDARAELKTARDGNSDVARRAVGELQTENATLRDANAKLLEALALARLDEKKSHEAYLRQKLQIRGYKQELLRCYELLRGAGVDPTPSAIVGGGESRLEN</sequence>
<accession>A0A7S1XNR0</accession>
<name>A0A7S1XNR0_9STRA</name>
<dbReference type="Pfam" id="PF03457">
    <property type="entry name" value="HA"/>
    <property type="match status" value="1"/>
</dbReference>
<feature type="domain" description="Helicase-associated" evidence="1">
    <location>
        <begin position="70"/>
        <end position="136"/>
    </location>
</feature>
<dbReference type="AlphaFoldDB" id="A0A7S1XNR0"/>
<dbReference type="PANTHER" id="PTHR33418:SF1">
    <property type="entry name" value="HELICASE-ASSOCIATED DOMAIN-CONTAINING PROTEIN"/>
    <property type="match status" value="1"/>
</dbReference>
<organism evidence="2">
    <name type="scientific">Phaeomonas parva</name>
    <dbReference type="NCBI Taxonomy" id="124430"/>
    <lineage>
        <taxon>Eukaryota</taxon>
        <taxon>Sar</taxon>
        <taxon>Stramenopiles</taxon>
        <taxon>Ochrophyta</taxon>
        <taxon>Pinguiophyceae</taxon>
        <taxon>Pinguiochrysidales</taxon>
        <taxon>Pinguiochrysidaceae</taxon>
        <taxon>Phaeomonas</taxon>
    </lineage>
</organism>
<dbReference type="PANTHER" id="PTHR33418">
    <property type="entry name" value="HELICASE-ASSOCIATED"/>
    <property type="match status" value="1"/>
</dbReference>
<dbReference type="Gene3D" id="6.10.140.530">
    <property type="match status" value="1"/>
</dbReference>
<evidence type="ECO:0000259" key="1">
    <source>
        <dbReference type="Pfam" id="PF03457"/>
    </source>
</evidence>